<dbReference type="GO" id="GO:0045905">
    <property type="term" value="P:positive regulation of translational termination"/>
    <property type="evidence" value="ECO:0007669"/>
    <property type="project" value="TreeGrafter"/>
</dbReference>
<dbReference type="STRING" id="1296120.A0A1B9GXY2"/>
<dbReference type="PROSITE" id="PS51184">
    <property type="entry name" value="JMJC"/>
    <property type="match status" value="1"/>
</dbReference>
<dbReference type="OrthoDB" id="424465at2759"/>
<reference evidence="4" key="2">
    <citation type="submission" date="2013-12" db="EMBL/GenBank/DDBJ databases">
        <title>Evolution of pathogenesis and genome organization in the Tremellales.</title>
        <authorList>
            <person name="Cuomo C."/>
            <person name="Litvintseva A."/>
            <person name="Heitman J."/>
            <person name="Chen Y."/>
            <person name="Sun S."/>
            <person name="Springer D."/>
            <person name="Dromer F."/>
            <person name="Young S."/>
            <person name="Zeng Q."/>
            <person name="Chapman S."/>
            <person name="Gujja S."/>
            <person name="Saif S."/>
            <person name="Birren B."/>
        </authorList>
    </citation>
    <scope>NUCLEOTIDE SEQUENCE [LARGE SCALE GENOMIC DNA]</scope>
    <source>
        <strain evidence="4">BCC8398</strain>
    </source>
</reference>
<dbReference type="SUPFAM" id="SSF51197">
    <property type="entry name" value="Clavaminate synthase-like"/>
    <property type="match status" value="1"/>
</dbReference>
<dbReference type="EMBL" id="KI669497">
    <property type="protein sequence ID" value="OCF35815.1"/>
    <property type="molecule type" value="Genomic_DNA"/>
</dbReference>
<dbReference type="Proteomes" id="UP000092666">
    <property type="component" value="Unassembled WGS sequence"/>
</dbReference>
<reference evidence="3 4" key="1">
    <citation type="submission" date="2013-07" db="EMBL/GenBank/DDBJ databases">
        <title>The Genome Sequence of Cryptococcus heveanensis BCC8398.</title>
        <authorList>
            <consortium name="The Broad Institute Genome Sequencing Platform"/>
            <person name="Cuomo C."/>
            <person name="Litvintseva A."/>
            <person name="Chen Y."/>
            <person name="Heitman J."/>
            <person name="Sun S."/>
            <person name="Springer D."/>
            <person name="Dromer F."/>
            <person name="Young S.K."/>
            <person name="Zeng Q."/>
            <person name="Gargeya S."/>
            <person name="Fitzgerald M."/>
            <person name="Abouelleil A."/>
            <person name="Alvarado L."/>
            <person name="Berlin A.M."/>
            <person name="Chapman S.B."/>
            <person name="Dewar J."/>
            <person name="Goldberg J."/>
            <person name="Griggs A."/>
            <person name="Gujja S."/>
            <person name="Hansen M."/>
            <person name="Howarth C."/>
            <person name="Imamovic A."/>
            <person name="Larimer J."/>
            <person name="McCowan C."/>
            <person name="Murphy C."/>
            <person name="Pearson M."/>
            <person name="Priest M."/>
            <person name="Roberts A."/>
            <person name="Saif S."/>
            <person name="Shea T."/>
            <person name="Sykes S."/>
            <person name="Wortman J."/>
            <person name="Nusbaum C."/>
            <person name="Birren B."/>
        </authorList>
    </citation>
    <scope>NUCLEOTIDE SEQUENCE [LARGE SCALE GENOMIC DNA]</scope>
    <source>
        <strain evidence="3 4">BCC8398</strain>
    </source>
</reference>
<organism evidence="3 4">
    <name type="scientific">Kwoniella heveanensis BCC8398</name>
    <dbReference type="NCBI Taxonomy" id="1296120"/>
    <lineage>
        <taxon>Eukaryota</taxon>
        <taxon>Fungi</taxon>
        <taxon>Dikarya</taxon>
        <taxon>Basidiomycota</taxon>
        <taxon>Agaricomycotina</taxon>
        <taxon>Tremellomycetes</taxon>
        <taxon>Tremellales</taxon>
        <taxon>Cryptococcaceae</taxon>
        <taxon>Kwoniella</taxon>
    </lineage>
</organism>
<dbReference type="GO" id="GO:0005737">
    <property type="term" value="C:cytoplasm"/>
    <property type="evidence" value="ECO:0007669"/>
    <property type="project" value="TreeGrafter"/>
</dbReference>
<dbReference type="GO" id="GO:0005634">
    <property type="term" value="C:nucleus"/>
    <property type="evidence" value="ECO:0007669"/>
    <property type="project" value="TreeGrafter"/>
</dbReference>
<evidence type="ECO:0000313" key="3">
    <source>
        <dbReference type="EMBL" id="OCF35815.1"/>
    </source>
</evidence>
<dbReference type="Pfam" id="PF02373">
    <property type="entry name" value="JmjC"/>
    <property type="match status" value="1"/>
</dbReference>
<proteinExistence type="predicted"/>
<sequence length="417" mass="47525">MSNWSRVTAQQIEFIDQLIRGIPARSIPTYDELPYDVYLHKHLILNAPFLLSAKATSSWSAVRDFRISPAFQTLSDSASASTSPSAPNPSSSTHKPNLTALRRYAHHIVPVANTLAPQFSEFERSERPLGEVLDLWENGDEAGDGLYVKDWHLMAEIESEGRGVEEVYAVPECLRDDWLNPPYTPASTSDFRFTYLGPPLTYTPLHRDVYGSYSWSANVVGRKVWWLFPPDRLDAVKDRHGELVFDVRELKDEGGALKILQEEGEIIFVPSGWHHQVVNLDFCISINHNFFASPTLPRIYHTLAQSQQRVEEAIADVKEMIIERLGSESDAWEREWVDEVQGLLERDAGWGWGGFWETIERNVKEPPAANFLSPPLHMRNAYIREVLQNYQSGREWDWLPATQITISSCDILSSIMD</sequence>
<dbReference type="InterPro" id="IPR050910">
    <property type="entry name" value="JMJD6_ArgDemeth/LysHydrox"/>
</dbReference>
<evidence type="ECO:0000313" key="4">
    <source>
        <dbReference type="Proteomes" id="UP000092666"/>
    </source>
</evidence>
<gene>
    <name evidence="3" type="ORF">I316_02308</name>
</gene>
<protein>
    <recommendedName>
        <fullName evidence="2">JmjC domain-containing protein</fullName>
    </recommendedName>
</protein>
<evidence type="ECO:0000259" key="2">
    <source>
        <dbReference type="PROSITE" id="PS51184"/>
    </source>
</evidence>
<dbReference type="Gene3D" id="2.60.120.650">
    <property type="entry name" value="Cupin"/>
    <property type="match status" value="1"/>
</dbReference>
<evidence type="ECO:0000256" key="1">
    <source>
        <dbReference type="SAM" id="MobiDB-lite"/>
    </source>
</evidence>
<feature type="region of interest" description="Disordered" evidence="1">
    <location>
        <begin position="76"/>
        <end position="96"/>
    </location>
</feature>
<keyword evidence="4" id="KW-1185">Reference proteome</keyword>
<feature type="domain" description="JmjC" evidence="2">
    <location>
        <begin position="159"/>
        <end position="307"/>
    </location>
</feature>
<name>A0A1B9GXY2_9TREE</name>
<dbReference type="AlphaFoldDB" id="A0A1B9GXY2"/>
<feature type="compositionally biased region" description="Low complexity" evidence="1">
    <location>
        <begin position="76"/>
        <end position="93"/>
    </location>
</feature>
<dbReference type="PANTHER" id="PTHR12480">
    <property type="entry name" value="ARGININE DEMETHYLASE AND LYSYL-HYDROXYLASE JMJD"/>
    <property type="match status" value="1"/>
</dbReference>
<dbReference type="GO" id="GO:0043565">
    <property type="term" value="F:sequence-specific DNA binding"/>
    <property type="evidence" value="ECO:0007669"/>
    <property type="project" value="TreeGrafter"/>
</dbReference>
<dbReference type="InterPro" id="IPR003347">
    <property type="entry name" value="JmjC_dom"/>
</dbReference>
<dbReference type="PANTHER" id="PTHR12480:SF6">
    <property type="entry name" value="2-OXOGLUTARATE AND IRON-DEPENDENT OXYGENASE JMJD4"/>
    <property type="match status" value="1"/>
</dbReference>
<dbReference type="SMART" id="SM00558">
    <property type="entry name" value="JmjC"/>
    <property type="match status" value="1"/>
</dbReference>
<accession>A0A1B9GXY2</accession>
<dbReference type="GO" id="GO:0016706">
    <property type="term" value="F:2-oxoglutarate-dependent dioxygenase activity"/>
    <property type="evidence" value="ECO:0007669"/>
    <property type="project" value="TreeGrafter"/>
</dbReference>